<organism evidence="4 5">
    <name type="scientific">Paenibacillus filicis</name>
    <dbReference type="NCBI Taxonomy" id="669464"/>
    <lineage>
        <taxon>Bacteria</taxon>
        <taxon>Bacillati</taxon>
        <taxon>Bacillota</taxon>
        <taxon>Bacilli</taxon>
        <taxon>Bacillales</taxon>
        <taxon>Paenibacillaceae</taxon>
        <taxon>Paenibacillus</taxon>
    </lineage>
</organism>
<dbReference type="RefSeq" id="WP_341415553.1">
    <property type="nucleotide sequence ID" value="NZ_JBBPCC010000006.1"/>
</dbReference>
<dbReference type="Gene3D" id="3.40.50.360">
    <property type="match status" value="1"/>
</dbReference>
<dbReference type="PIRSF" id="PIRSF005087">
    <property type="entry name" value="NrdI"/>
    <property type="match status" value="1"/>
</dbReference>
<dbReference type="PANTHER" id="PTHR37297">
    <property type="entry name" value="PROTEIN NRDI"/>
    <property type="match status" value="1"/>
</dbReference>
<evidence type="ECO:0000256" key="1">
    <source>
        <dbReference type="ARBA" id="ARBA00003999"/>
    </source>
</evidence>
<protein>
    <recommendedName>
        <fullName evidence="3">Protein NrdI</fullName>
    </recommendedName>
</protein>
<keyword evidence="5" id="KW-1185">Reference proteome</keyword>
<dbReference type="PANTHER" id="PTHR37297:SF1">
    <property type="entry name" value="PROTEIN NRDI"/>
    <property type="match status" value="1"/>
</dbReference>
<dbReference type="EMBL" id="JBBPCC010000006">
    <property type="protein sequence ID" value="MEK8128471.1"/>
    <property type="molecule type" value="Genomic_DNA"/>
</dbReference>
<comment type="similarity">
    <text evidence="2 3">Belongs to the NrdI family.</text>
</comment>
<accession>A0ABU9DI11</accession>
<dbReference type="InterPro" id="IPR020852">
    <property type="entry name" value="RNR_Ib_NrdI_bac"/>
</dbReference>
<evidence type="ECO:0000256" key="2">
    <source>
        <dbReference type="ARBA" id="ARBA00009942"/>
    </source>
</evidence>
<comment type="function">
    <text evidence="1 3">Probably involved in ribonucleotide reductase function.</text>
</comment>
<name>A0ABU9DI11_9BACL</name>
<comment type="caution">
    <text evidence="4">The sequence shown here is derived from an EMBL/GenBank/DDBJ whole genome shotgun (WGS) entry which is preliminary data.</text>
</comment>
<dbReference type="Proteomes" id="UP001469365">
    <property type="component" value="Unassembled WGS sequence"/>
</dbReference>
<evidence type="ECO:0000313" key="4">
    <source>
        <dbReference type="EMBL" id="MEK8128471.1"/>
    </source>
</evidence>
<dbReference type="Pfam" id="PF07972">
    <property type="entry name" value="Flavodoxin_NdrI"/>
    <property type="match status" value="1"/>
</dbReference>
<evidence type="ECO:0000256" key="3">
    <source>
        <dbReference type="HAMAP-Rule" id="MF_00128"/>
    </source>
</evidence>
<proteinExistence type="inferred from homology"/>
<dbReference type="HAMAP" id="MF_00128">
    <property type="entry name" value="NrdI"/>
    <property type="match status" value="1"/>
</dbReference>
<dbReference type="InterPro" id="IPR029039">
    <property type="entry name" value="Flavoprotein-like_sf"/>
</dbReference>
<dbReference type="SUPFAM" id="SSF52218">
    <property type="entry name" value="Flavoproteins"/>
    <property type="match status" value="1"/>
</dbReference>
<evidence type="ECO:0000313" key="5">
    <source>
        <dbReference type="Proteomes" id="UP001469365"/>
    </source>
</evidence>
<sequence>MLVVYDSKTGNVRRFIRKLSVRSLQIEEAMIAQEPFVLVTYTTGFGQVPERVASFLRDNGDYLQGVAASGNRNWGTGFALSADKIAAEYKVPILAKFELAGTQRDVQQFMMGVDEVAAY</sequence>
<reference evidence="4 5" key="1">
    <citation type="submission" date="2024-04" db="EMBL/GenBank/DDBJ databases">
        <title>draft genome sequnece of Paenibacillus filicis.</title>
        <authorList>
            <person name="Kim D.-U."/>
        </authorList>
    </citation>
    <scope>NUCLEOTIDE SEQUENCE [LARGE SCALE GENOMIC DNA]</scope>
    <source>
        <strain evidence="4 5">KACC14197</strain>
    </source>
</reference>
<dbReference type="NCBIfam" id="TIGR00333">
    <property type="entry name" value="nrdI"/>
    <property type="match status" value="1"/>
</dbReference>
<dbReference type="InterPro" id="IPR004465">
    <property type="entry name" value="RNR_NrdI"/>
</dbReference>
<gene>
    <name evidence="3 4" type="primary">nrdI</name>
    <name evidence="4" type="ORF">WMW72_11195</name>
</gene>